<feature type="compositionally biased region" description="Basic residues" evidence="5">
    <location>
        <begin position="427"/>
        <end position="440"/>
    </location>
</feature>
<evidence type="ECO:0000256" key="3">
    <source>
        <dbReference type="ARBA" id="ARBA00022989"/>
    </source>
</evidence>
<comment type="subcellular location">
    <subcellularLocation>
        <location evidence="1">Membrane</location>
        <topology evidence="1">Single-pass membrane protein</topology>
    </subcellularLocation>
</comment>
<keyword evidence="3 6" id="KW-1133">Transmembrane helix</keyword>
<evidence type="ECO:0000256" key="5">
    <source>
        <dbReference type="SAM" id="MobiDB-lite"/>
    </source>
</evidence>
<evidence type="ECO:0000313" key="8">
    <source>
        <dbReference type="EMBL" id="KAH6597974.1"/>
    </source>
</evidence>
<organism evidence="8 9">
    <name type="scientific">Batrachochytrium salamandrivorans</name>
    <dbReference type="NCBI Taxonomy" id="1357716"/>
    <lineage>
        <taxon>Eukaryota</taxon>
        <taxon>Fungi</taxon>
        <taxon>Fungi incertae sedis</taxon>
        <taxon>Chytridiomycota</taxon>
        <taxon>Chytridiomycota incertae sedis</taxon>
        <taxon>Chytridiomycetes</taxon>
        <taxon>Rhizophydiales</taxon>
        <taxon>Rhizophydiales incertae sedis</taxon>
        <taxon>Batrachochytrium</taxon>
    </lineage>
</organism>
<evidence type="ECO:0008006" key="10">
    <source>
        <dbReference type="Google" id="ProtNLM"/>
    </source>
</evidence>
<keyword evidence="2 6" id="KW-0812">Transmembrane</keyword>
<proteinExistence type="predicted"/>
<feature type="compositionally biased region" description="Basic and acidic residues" evidence="5">
    <location>
        <begin position="380"/>
        <end position="426"/>
    </location>
</feature>
<feature type="signal peptide" evidence="7">
    <location>
        <begin position="1"/>
        <end position="32"/>
    </location>
</feature>
<dbReference type="Pfam" id="PF07946">
    <property type="entry name" value="CCDC47"/>
    <property type="match status" value="1"/>
</dbReference>
<keyword evidence="4 6" id="KW-0472">Membrane</keyword>
<keyword evidence="9" id="KW-1185">Reference proteome</keyword>
<protein>
    <recommendedName>
        <fullName evidence="10">DUF1682-domain-containing protein</fullName>
    </recommendedName>
</protein>
<evidence type="ECO:0000256" key="2">
    <source>
        <dbReference type="ARBA" id="ARBA00022692"/>
    </source>
</evidence>
<evidence type="ECO:0000313" key="9">
    <source>
        <dbReference type="Proteomes" id="UP001648503"/>
    </source>
</evidence>
<dbReference type="PANTHER" id="PTHR12883:SF0">
    <property type="entry name" value="PAT COMPLEX SUBUNIT CCDC47"/>
    <property type="match status" value="1"/>
</dbReference>
<feature type="chain" id="PRO_5045436225" description="DUF1682-domain-containing protein" evidence="7">
    <location>
        <begin position="33"/>
        <end position="440"/>
    </location>
</feature>
<keyword evidence="7" id="KW-0732">Signal</keyword>
<accession>A0ABQ8FGN7</accession>
<dbReference type="EMBL" id="JAFCIX010000125">
    <property type="protein sequence ID" value="KAH6597974.1"/>
    <property type="molecule type" value="Genomic_DNA"/>
</dbReference>
<feature type="transmembrane region" description="Helical" evidence="6">
    <location>
        <begin position="94"/>
        <end position="113"/>
    </location>
</feature>
<dbReference type="Proteomes" id="UP001648503">
    <property type="component" value="Unassembled WGS sequence"/>
</dbReference>
<feature type="region of interest" description="Disordered" evidence="5">
    <location>
        <begin position="379"/>
        <end position="440"/>
    </location>
</feature>
<evidence type="ECO:0000256" key="4">
    <source>
        <dbReference type="ARBA" id="ARBA00023136"/>
    </source>
</evidence>
<gene>
    <name evidence="8" type="ORF">BASA50_004128</name>
</gene>
<evidence type="ECO:0000256" key="6">
    <source>
        <dbReference type="SAM" id="Phobius"/>
    </source>
</evidence>
<comment type="caution">
    <text evidence="8">The sequence shown here is derived from an EMBL/GenBank/DDBJ whole genome shotgun (WGS) entry which is preliminary data.</text>
</comment>
<dbReference type="PANTHER" id="PTHR12883">
    <property type="entry name" value="ADIPOCYTE-SPECIFIC PROTEIN 4-RELATED"/>
    <property type="match status" value="1"/>
</dbReference>
<evidence type="ECO:0000256" key="1">
    <source>
        <dbReference type="ARBA" id="ARBA00004167"/>
    </source>
</evidence>
<sequence>MTGTTLMRPHLRLVLLVLSITLICTMMGYVSATNLPDFQDEDGYEDYQRDPSDYHDSEQDSLASDDFVTSASGGEPVIKARPLLDLNNLKPMDLWFEILMVLVAALYMVLYTYGKRINKELARTWMRGSLQMWQSQFSHVGSNEGHRLIGDGPRDYVFYASGRSFVKHVYGYVRLVARHDIIQWVLDYFLGLDQYDKVTLTFTLNDKIADPFIFAILPCNVGNSIKAKRWDLNNFPKICDLPGFPKKEYMLLTDAPEFAATVWEDPNIRATIFKSLGMKENEVNGTPIKEPLIDEIILTDIPKVMPEKVELLTIPRTLTLTYRIPNNSNTSNATLCTVEELNQLGIDLVDYVGQRGDLRPEGKARVTKLRQAAEAAIFKSQEESRKEERSKKKIKEKKEKEEQVAKLSPEEQRKYEEKERKRELKKSNTKMKKRGKATKM</sequence>
<dbReference type="InterPro" id="IPR012879">
    <property type="entry name" value="CCDC47"/>
</dbReference>
<reference evidence="8 9" key="1">
    <citation type="submission" date="2021-02" db="EMBL/GenBank/DDBJ databases">
        <title>Variation within the Batrachochytrium salamandrivorans European outbreak.</title>
        <authorList>
            <person name="Kelly M."/>
            <person name="Pasmans F."/>
            <person name="Shea T.P."/>
            <person name="Munoz J.F."/>
            <person name="Carranza S."/>
            <person name="Cuomo C.A."/>
            <person name="Martel A."/>
        </authorList>
    </citation>
    <scope>NUCLEOTIDE SEQUENCE [LARGE SCALE GENOMIC DNA]</scope>
    <source>
        <strain evidence="8 9">AMFP18/2</strain>
    </source>
</reference>
<name>A0ABQ8FGN7_9FUNG</name>
<evidence type="ECO:0000256" key="7">
    <source>
        <dbReference type="SAM" id="SignalP"/>
    </source>
</evidence>